<feature type="chain" id="PRO_5040256602" description="C-type lectin domain-containing protein" evidence="1">
    <location>
        <begin position="19"/>
        <end position="128"/>
    </location>
</feature>
<organism evidence="2 3">
    <name type="scientific">Parascedosporium putredinis</name>
    <dbReference type="NCBI Taxonomy" id="1442378"/>
    <lineage>
        <taxon>Eukaryota</taxon>
        <taxon>Fungi</taxon>
        <taxon>Dikarya</taxon>
        <taxon>Ascomycota</taxon>
        <taxon>Pezizomycotina</taxon>
        <taxon>Sordariomycetes</taxon>
        <taxon>Hypocreomycetidae</taxon>
        <taxon>Microascales</taxon>
        <taxon>Microascaceae</taxon>
        <taxon>Parascedosporium</taxon>
    </lineage>
</organism>
<dbReference type="EMBL" id="CALLCH030000010">
    <property type="protein sequence ID" value="CAI4214018.1"/>
    <property type="molecule type" value="Genomic_DNA"/>
</dbReference>
<comment type="caution">
    <text evidence="2">The sequence shown here is derived from an EMBL/GenBank/DDBJ whole genome shotgun (WGS) entry which is preliminary data.</text>
</comment>
<name>A0A9P1GZZ1_9PEZI</name>
<evidence type="ECO:0000313" key="3">
    <source>
        <dbReference type="Proteomes" id="UP000838763"/>
    </source>
</evidence>
<sequence>MHLSTLVSALALVIGSYAATSSSNIHTATATTLHSTVIAVATPLAWFDAYAYCQQIGHTIYPVPATPTDPVLEAFEALPGDRYWVQRRTGQSCTCLSENAGSDMVEEAPCGDLLPFFCKDCTWGGDGC</sequence>
<dbReference type="OrthoDB" id="4588753at2759"/>
<evidence type="ECO:0000313" key="2">
    <source>
        <dbReference type="EMBL" id="CAI4214018.1"/>
    </source>
</evidence>
<keyword evidence="3" id="KW-1185">Reference proteome</keyword>
<keyword evidence="1" id="KW-0732">Signal</keyword>
<proteinExistence type="predicted"/>
<protein>
    <recommendedName>
        <fullName evidence="4">C-type lectin domain-containing protein</fullName>
    </recommendedName>
</protein>
<dbReference type="AlphaFoldDB" id="A0A9P1GZZ1"/>
<feature type="signal peptide" evidence="1">
    <location>
        <begin position="1"/>
        <end position="18"/>
    </location>
</feature>
<reference evidence="2" key="1">
    <citation type="submission" date="2022-11" db="EMBL/GenBank/DDBJ databases">
        <authorList>
            <person name="Scott C."/>
            <person name="Bruce N."/>
        </authorList>
    </citation>
    <scope>NUCLEOTIDE SEQUENCE</scope>
</reference>
<accession>A0A9P1GZZ1</accession>
<evidence type="ECO:0000256" key="1">
    <source>
        <dbReference type="SAM" id="SignalP"/>
    </source>
</evidence>
<gene>
    <name evidence="2" type="ORF">PPNO1_LOCUS3753</name>
</gene>
<evidence type="ECO:0008006" key="4">
    <source>
        <dbReference type="Google" id="ProtNLM"/>
    </source>
</evidence>
<dbReference type="Proteomes" id="UP000838763">
    <property type="component" value="Unassembled WGS sequence"/>
</dbReference>